<evidence type="ECO:0000256" key="8">
    <source>
        <dbReference type="HAMAP-Rule" id="MF_00222"/>
    </source>
</evidence>
<keyword evidence="13" id="KW-1185">Reference proteome</keyword>
<comment type="caution">
    <text evidence="8">Lacks conserved residue(s) required for the propagation of feature annotation.</text>
</comment>
<comment type="subunit">
    <text evidence="8">Homodimer.</text>
</comment>
<dbReference type="Gene3D" id="3.40.50.720">
    <property type="entry name" value="NAD(P)-binding Rossmann-like Domain"/>
    <property type="match status" value="1"/>
</dbReference>
<gene>
    <name evidence="8 12" type="primary">aroE</name>
    <name evidence="12" type="ORF">P6N53_15680</name>
</gene>
<dbReference type="Pfam" id="PF01488">
    <property type="entry name" value="Shikimate_DH"/>
    <property type="match status" value="1"/>
</dbReference>
<feature type="domain" description="SDH C-terminal" evidence="11">
    <location>
        <begin position="254"/>
        <end position="280"/>
    </location>
</feature>
<dbReference type="InterPro" id="IPR036291">
    <property type="entry name" value="NAD(P)-bd_dom_sf"/>
</dbReference>
<evidence type="ECO:0000313" key="13">
    <source>
        <dbReference type="Proteomes" id="UP001172911"/>
    </source>
</evidence>
<evidence type="ECO:0000256" key="6">
    <source>
        <dbReference type="ARBA" id="ARBA00023141"/>
    </source>
</evidence>
<reference evidence="12" key="2">
    <citation type="submission" date="2023-03" db="EMBL/GenBank/DDBJ databases">
        <authorList>
            <person name="Zhang Z."/>
        </authorList>
    </citation>
    <scope>NUCLEOTIDE SEQUENCE</scope>
    <source>
        <strain evidence="12">DSA</strain>
    </source>
</reference>
<dbReference type="HAMAP" id="MF_00222">
    <property type="entry name" value="Shikimate_DH_AroE"/>
    <property type="match status" value="1"/>
</dbReference>
<feature type="binding site" evidence="8">
    <location>
        <position position="261"/>
    </location>
    <ligand>
        <name>shikimate</name>
        <dbReference type="ChEBI" id="CHEBI:36208"/>
    </ligand>
</feature>
<feature type="binding site" evidence="8">
    <location>
        <position position="69"/>
    </location>
    <ligand>
        <name>shikimate</name>
        <dbReference type="ChEBI" id="CHEBI:36208"/>
    </ligand>
</feature>
<feature type="binding site" evidence="8">
    <location>
        <position position="231"/>
    </location>
    <ligand>
        <name>NADP(+)</name>
        <dbReference type="ChEBI" id="CHEBI:58349"/>
    </ligand>
</feature>
<organism evidence="12 13">
    <name type="scientific">Desulforamulus aquiferis</name>
    <dbReference type="NCBI Taxonomy" id="1397668"/>
    <lineage>
        <taxon>Bacteria</taxon>
        <taxon>Bacillati</taxon>
        <taxon>Bacillota</taxon>
        <taxon>Clostridia</taxon>
        <taxon>Eubacteriales</taxon>
        <taxon>Peptococcaceae</taxon>
        <taxon>Desulforamulus</taxon>
    </lineage>
</organism>
<feature type="active site" description="Proton acceptor" evidence="8">
    <location>
        <position position="73"/>
    </location>
</feature>
<dbReference type="InterPro" id="IPR041121">
    <property type="entry name" value="SDH_C"/>
</dbReference>
<evidence type="ECO:0000259" key="11">
    <source>
        <dbReference type="Pfam" id="PF18317"/>
    </source>
</evidence>
<dbReference type="EC" id="1.1.1.25" evidence="2 8"/>
<name>A0AAW7ZHK6_9FIRM</name>
<proteinExistence type="inferred from homology"/>
<dbReference type="Pfam" id="PF18317">
    <property type="entry name" value="SDH_C"/>
    <property type="match status" value="1"/>
</dbReference>
<comment type="catalytic activity">
    <reaction evidence="7 8">
        <text>shikimate + NADP(+) = 3-dehydroshikimate + NADPH + H(+)</text>
        <dbReference type="Rhea" id="RHEA:17737"/>
        <dbReference type="ChEBI" id="CHEBI:15378"/>
        <dbReference type="ChEBI" id="CHEBI:16630"/>
        <dbReference type="ChEBI" id="CHEBI:36208"/>
        <dbReference type="ChEBI" id="CHEBI:57783"/>
        <dbReference type="ChEBI" id="CHEBI:58349"/>
        <dbReference type="EC" id="1.1.1.25"/>
    </reaction>
</comment>
<keyword evidence="4 8" id="KW-0521">NADP</keyword>
<dbReference type="RefSeq" id="WP_304544811.1">
    <property type="nucleotide sequence ID" value="NZ_JARPTC010000023.1"/>
</dbReference>
<dbReference type="PANTHER" id="PTHR21089:SF1">
    <property type="entry name" value="BIFUNCTIONAL 3-DEHYDROQUINATE DEHYDRATASE_SHIKIMATE DEHYDROGENASE, CHLOROPLASTIC"/>
    <property type="match status" value="1"/>
</dbReference>
<dbReference type="GO" id="GO:0008652">
    <property type="term" value="P:amino acid biosynthetic process"/>
    <property type="evidence" value="ECO:0007669"/>
    <property type="project" value="UniProtKB-KW"/>
</dbReference>
<evidence type="ECO:0000256" key="4">
    <source>
        <dbReference type="ARBA" id="ARBA00022857"/>
    </source>
</evidence>
<evidence type="ECO:0000256" key="3">
    <source>
        <dbReference type="ARBA" id="ARBA00022605"/>
    </source>
</evidence>
<dbReference type="InterPro" id="IPR013708">
    <property type="entry name" value="Shikimate_DH-bd_N"/>
</dbReference>
<dbReference type="InterPro" id="IPR046346">
    <property type="entry name" value="Aminoacid_DH-like_N_sf"/>
</dbReference>
<dbReference type="GO" id="GO:0009423">
    <property type="term" value="P:chorismate biosynthetic process"/>
    <property type="evidence" value="ECO:0007669"/>
    <property type="project" value="UniProtKB-UniRule"/>
</dbReference>
<reference evidence="12" key="1">
    <citation type="journal article" date="2023" name="J. Hazard. Mater.">
        <title>Anaerobic biodegradation of pyrene and benzo[a]pyrene by a new sulfate-reducing Desulforamulus aquiferis strain DSA.</title>
        <authorList>
            <person name="Zhang Z."/>
            <person name="Sun J."/>
            <person name="Gong X."/>
            <person name="Wang C."/>
            <person name="Wang H."/>
        </authorList>
    </citation>
    <scope>NUCLEOTIDE SEQUENCE</scope>
    <source>
        <strain evidence="12">DSA</strain>
    </source>
</reference>
<evidence type="ECO:0000256" key="5">
    <source>
        <dbReference type="ARBA" id="ARBA00023002"/>
    </source>
</evidence>
<dbReference type="AlphaFoldDB" id="A0AAW7ZHK6"/>
<keyword evidence="6 8" id="KW-0057">Aromatic amino acid biosynthesis</keyword>
<dbReference type="NCBIfam" id="NF001314">
    <property type="entry name" value="PRK00258.2-2"/>
    <property type="match status" value="1"/>
</dbReference>
<evidence type="ECO:0000256" key="1">
    <source>
        <dbReference type="ARBA" id="ARBA00004871"/>
    </source>
</evidence>
<evidence type="ECO:0000259" key="10">
    <source>
        <dbReference type="Pfam" id="PF08501"/>
    </source>
</evidence>
<feature type="binding site" evidence="8">
    <location>
        <position position="109"/>
    </location>
    <ligand>
        <name>shikimate</name>
        <dbReference type="ChEBI" id="CHEBI:36208"/>
    </ligand>
</feature>
<dbReference type="PANTHER" id="PTHR21089">
    <property type="entry name" value="SHIKIMATE DEHYDROGENASE"/>
    <property type="match status" value="1"/>
</dbReference>
<comment type="similarity">
    <text evidence="8">Belongs to the shikimate dehydrogenase family.</text>
</comment>
<feature type="binding site" evidence="8">
    <location>
        <position position="94"/>
    </location>
    <ligand>
        <name>shikimate</name>
        <dbReference type="ChEBI" id="CHEBI:36208"/>
    </ligand>
</feature>
<dbReference type="GO" id="GO:0019632">
    <property type="term" value="P:shikimate metabolic process"/>
    <property type="evidence" value="ECO:0007669"/>
    <property type="project" value="InterPro"/>
</dbReference>
<comment type="caution">
    <text evidence="12">The sequence shown here is derived from an EMBL/GenBank/DDBJ whole genome shotgun (WGS) entry which is preliminary data.</text>
</comment>
<dbReference type="SUPFAM" id="SSF51735">
    <property type="entry name" value="NAD(P)-binding Rossmann-fold domains"/>
    <property type="match status" value="1"/>
</dbReference>
<dbReference type="CDD" id="cd01065">
    <property type="entry name" value="NAD_bind_Shikimate_DH"/>
    <property type="match status" value="1"/>
</dbReference>
<dbReference type="GO" id="GO:0050661">
    <property type="term" value="F:NADP binding"/>
    <property type="evidence" value="ECO:0007669"/>
    <property type="project" value="InterPro"/>
</dbReference>
<dbReference type="InterPro" id="IPR022893">
    <property type="entry name" value="Shikimate_DH_fam"/>
</dbReference>
<dbReference type="NCBIfam" id="NF001319">
    <property type="entry name" value="PRK00258.3-3"/>
    <property type="match status" value="1"/>
</dbReference>
<dbReference type="Proteomes" id="UP001172911">
    <property type="component" value="Unassembled WGS sequence"/>
</dbReference>
<comment type="pathway">
    <text evidence="1 8">Metabolic intermediate biosynthesis; chorismate biosynthesis; chorismate from D-erythrose 4-phosphate and phosphoenolpyruvate: step 4/7.</text>
</comment>
<dbReference type="EMBL" id="JARPTC010000023">
    <property type="protein sequence ID" value="MDO7788669.1"/>
    <property type="molecule type" value="Genomic_DNA"/>
</dbReference>
<evidence type="ECO:0000256" key="2">
    <source>
        <dbReference type="ARBA" id="ARBA00012962"/>
    </source>
</evidence>
<evidence type="ECO:0000259" key="9">
    <source>
        <dbReference type="Pfam" id="PF01488"/>
    </source>
</evidence>
<sequence length="289" mass="30792">MWQEINGKSRVCGLFGHPVEHSFSPAMHNAAFAEKGLNWVYVPFDVKPESLARAVSGIVALNLAGVNVTVPHKQAVMPLLDEIDPIAQMIGAVNTIVNHGGRLIGYNTDGSGFVESLAREGDFSPAGKNALILGAGGAARAVAVKLALSGVKTLALSNRSLDKAAALASQISKLTGVQAKALPWGKELPKERVAESHLVVQTTPIGMSPGKDSYPEFPFEVLQPGQLVCDLIYNPDQTCFLKLAAQRGAAVLNGIGMLLYQGVLAFELWTKEKAPVEVMKISLREQVCK</sequence>
<comment type="function">
    <text evidence="8">Involved in the biosynthesis of the chorismate, which leads to the biosynthesis of aromatic amino acids. Catalyzes the reversible NADPH linked reduction of 3-dehydroshikimate (DHSA) to yield shikimate (SA).</text>
</comment>
<dbReference type="Gene3D" id="3.40.50.10860">
    <property type="entry name" value="Leucine Dehydrogenase, chain A, domain 1"/>
    <property type="match status" value="1"/>
</dbReference>
<feature type="domain" description="Quinate/shikimate 5-dehydrogenase/glutamyl-tRNA reductase" evidence="9">
    <location>
        <begin position="126"/>
        <end position="173"/>
    </location>
</feature>
<dbReference type="GO" id="GO:0009073">
    <property type="term" value="P:aromatic amino acid family biosynthetic process"/>
    <property type="evidence" value="ECO:0007669"/>
    <property type="project" value="UniProtKB-KW"/>
</dbReference>
<feature type="binding site" evidence="8">
    <location>
        <begin position="22"/>
        <end position="24"/>
    </location>
    <ligand>
        <name>shikimate</name>
        <dbReference type="ChEBI" id="CHEBI:36208"/>
    </ligand>
</feature>
<keyword evidence="5 8" id="KW-0560">Oxidoreductase</keyword>
<dbReference type="InterPro" id="IPR006151">
    <property type="entry name" value="Shikm_DH/Glu-tRNA_Rdtase"/>
</dbReference>
<dbReference type="SUPFAM" id="SSF53223">
    <property type="entry name" value="Aminoacid dehydrogenase-like, N-terminal domain"/>
    <property type="match status" value="1"/>
</dbReference>
<feature type="binding site" evidence="8">
    <location>
        <position position="233"/>
    </location>
    <ligand>
        <name>shikimate</name>
        <dbReference type="ChEBI" id="CHEBI:36208"/>
    </ligand>
</feature>
<feature type="binding site" evidence="8">
    <location>
        <begin position="134"/>
        <end position="138"/>
    </location>
    <ligand>
        <name>NADP(+)</name>
        <dbReference type="ChEBI" id="CHEBI:58349"/>
    </ligand>
</feature>
<accession>A0AAW7ZHK6</accession>
<dbReference type="Pfam" id="PF08501">
    <property type="entry name" value="Shikimate_dh_N"/>
    <property type="match status" value="1"/>
</dbReference>
<protein>
    <recommendedName>
        <fullName evidence="2 8">Shikimate dehydrogenase (NADP(+))</fullName>
        <shortName evidence="8">SDH</shortName>
        <ecNumber evidence="2 8">1.1.1.25</ecNumber>
    </recommendedName>
</protein>
<dbReference type="GO" id="GO:0004764">
    <property type="term" value="F:shikimate 3-dehydrogenase (NADP+) activity"/>
    <property type="evidence" value="ECO:0007669"/>
    <property type="project" value="UniProtKB-UniRule"/>
</dbReference>
<evidence type="ECO:0000256" key="7">
    <source>
        <dbReference type="ARBA" id="ARBA00049442"/>
    </source>
</evidence>
<dbReference type="NCBIfam" id="TIGR00507">
    <property type="entry name" value="aroE"/>
    <property type="match status" value="1"/>
</dbReference>
<dbReference type="FunFam" id="3.40.50.10860:FF:000004">
    <property type="entry name" value="Quinate/shikimate dehydrogenase"/>
    <property type="match status" value="1"/>
</dbReference>
<evidence type="ECO:0000313" key="12">
    <source>
        <dbReference type="EMBL" id="MDO7788669.1"/>
    </source>
</evidence>
<feature type="binding site" evidence="8">
    <location>
        <position position="254"/>
    </location>
    <ligand>
        <name>NADP(+)</name>
        <dbReference type="ChEBI" id="CHEBI:58349"/>
    </ligand>
</feature>
<dbReference type="InterPro" id="IPR011342">
    <property type="entry name" value="Shikimate_DH"/>
</dbReference>
<feature type="domain" description="Shikimate dehydrogenase substrate binding N-terminal" evidence="10">
    <location>
        <begin position="14"/>
        <end position="96"/>
    </location>
</feature>
<keyword evidence="3 8" id="KW-0028">Amino-acid biosynthesis</keyword>